<dbReference type="EMBL" id="WMBE01000001">
    <property type="protein sequence ID" value="MDG0866284.1"/>
    <property type="molecule type" value="Genomic_DNA"/>
</dbReference>
<feature type="region of interest" description="Disordered" evidence="1">
    <location>
        <begin position="24"/>
        <end position="55"/>
    </location>
</feature>
<evidence type="ECO:0000313" key="4">
    <source>
        <dbReference type="Proteomes" id="UP001219901"/>
    </source>
</evidence>
<gene>
    <name evidence="2" type="ORF">GKO46_04255</name>
    <name evidence="3" type="ORF">GKO48_05005</name>
</gene>
<evidence type="ECO:0000313" key="5">
    <source>
        <dbReference type="Proteomes" id="UP001321249"/>
    </source>
</evidence>
<dbReference type="AlphaFoldDB" id="A0AAJ5ZCS7"/>
<protein>
    <submittedName>
        <fullName evidence="3">Uncharacterized protein</fullName>
    </submittedName>
</protein>
<evidence type="ECO:0000256" key="1">
    <source>
        <dbReference type="SAM" id="MobiDB-lite"/>
    </source>
</evidence>
<reference evidence="4" key="3">
    <citation type="submission" date="2023-06" db="EMBL/GenBank/DDBJ databases">
        <title>Pangenomics reveal diversification of enzyme families and niche specialization in globally abundant SAR202 bacteria.</title>
        <authorList>
            <person name="Saw J.H.W."/>
        </authorList>
    </citation>
    <scope>NUCLEOTIDE SEQUENCE [LARGE SCALE GENOMIC DNA]</scope>
    <source>
        <strain evidence="4">JH1073</strain>
    </source>
</reference>
<dbReference type="Proteomes" id="UP001321249">
    <property type="component" value="Unassembled WGS sequence"/>
</dbReference>
<evidence type="ECO:0000313" key="2">
    <source>
        <dbReference type="EMBL" id="MDG0866284.1"/>
    </source>
</evidence>
<accession>A0AAJ5ZCS7</accession>
<dbReference type="RefSeq" id="WP_342822275.1">
    <property type="nucleotide sequence ID" value="NZ_CP046146.1"/>
</dbReference>
<dbReference type="Proteomes" id="UP001219901">
    <property type="component" value="Chromosome"/>
</dbReference>
<sequence length="75" mass="8382">MKERHHRTDSKHPKTCTCTTCQARRREAARPKVKKKRKPKSQRGKGSKKQVADAAIGDVMDMLGFSGEQGAKSDD</sequence>
<organism evidence="3 4">
    <name type="scientific">Candidatus Lucifugimonas marina</name>
    <dbReference type="NCBI Taxonomy" id="3038979"/>
    <lineage>
        <taxon>Bacteria</taxon>
        <taxon>Bacillati</taxon>
        <taxon>Chloroflexota</taxon>
        <taxon>Dehalococcoidia</taxon>
        <taxon>SAR202 cluster</taxon>
        <taxon>Candidatus Lucifugimonadales</taxon>
        <taxon>Candidatus Lucifugimonadaceae</taxon>
        <taxon>Candidatus Lucifugimonas</taxon>
    </lineage>
</organism>
<keyword evidence="4" id="KW-1185">Reference proteome</keyword>
<dbReference type="EMBL" id="CP046147">
    <property type="protein sequence ID" value="WFG38997.1"/>
    <property type="molecule type" value="Genomic_DNA"/>
</dbReference>
<proteinExistence type="predicted"/>
<feature type="compositionally biased region" description="Basic residues" evidence="1">
    <location>
        <begin position="31"/>
        <end position="48"/>
    </location>
</feature>
<reference evidence="4 5" key="1">
    <citation type="submission" date="2019-11" db="EMBL/GenBank/DDBJ databases">
        <authorList>
            <person name="Cho J.-C."/>
        </authorList>
    </citation>
    <scope>NUCLEOTIDE SEQUENCE [LARGE SCALE GENOMIC DNA]</scope>
    <source>
        <strain evidence="3 4">JH1073</strain>
        <strain evidence="2 5">JH702</strain>
    </source>
</reference>
<name>A0AAJ5ZCS7_9CHLR</name>
<evidence type="ECO:0000313" key="3">
    <source>
        <dbReference type="EMBL" id="WFG38997.1"/>
    </source>
</evidence>
<reference evidence="3" key="2">
    <citation type="journal article" date="2023" name="Nat. Commun.">
        <title>Cultivation of marine bacteria of the SAR202 clade.</title>
        <authorList>
            <person name="Lim Y."/>
            <person name="Seo J.H."/>
            <person name="Giovannoni S.J."/>
            <person name="Kang I."/>
            <person name="Cho J.C."/>
        </authorList>
    </citation>
    <scope>NUCLEOTIDE SEQUENCE</scope>
    <source>
        <strain evidence="3">JH1073</strain>
    </source>
</reference>